<sequence length="1064" mass="121014">MTLPQESLVSSSQDTFSFIEEGRAISDVSKLIELLKNNAACAHNKDRMEAPLYLSLDDKSVSDKLNFPWLSKFTQLCREAVGSKSIKLLENLLSVYLGNVADDVHQCYKKPKRAGILKTKIIDALKLFHMLYSDIKKPLEYTFYLDKMSDLLALYMDMEIKASRRSKETGRKISQRLTSSLYIFLDNSQDHILDSVLKAKFFTKRFNEICIPVIVRIVRDIPKRILYEMTYIRYLLVFKLWKKLVDKKEARIDINKLAISKLIPPFDFLDKLRSGQFSGVLPYVAKSEKDRITSFLMGVSFNVKEKAEVFLKASRDPKEGMLMVNPIADVEKSLFFSEDFMKCTSKPDPEADSTTLKLIDSIWASIGDNDDSESGECFRLCNELSLKPKKNKKPCKKEKSNKSKDFDNCTNDKSKKKKKLKDQSLKFLYDAKPKLKEGKSINMKEFNSKQRKQNNRPKIKSEKMFEEIEAIQILKSKINKAGQKEPSHLLSNTLEEIISNIKKEYNSKENSLNLESSLINNLQFSNFSDILLQSVKLDADKLCVGSSNVINKKNIEQSFNPLSILHSNPPLKNTENKTLNECSLNKNVDSPTDKLNFNSTYIDLTQPIIESDLTNKIIDLDAIVESPVIKTENIEENNPLIVETNNDHETDNIITSQNIKVDEEHLDVSKIVHEEEIRSDSIDACVAEHIQNERLDLLLENDISNYPASSELLHPSKDIPNDTQIPVSRDVCMSDQFSVNQPSSFFDGNEDVVVSQVLWNWPTHQVLLRSDINFGVLFPEAAIDYDVEDDDEEECNYQASGQYARGGKVAFGDIATGGENDTEWETQDQEYEESPLSSRDRSLSEASPAHPSMAVETIPQNIVVDQSLPVADEKCTKPEQTLESRTNNEINKGVDLSKFQQVSVNLKQVAFINPEKSLAKGMSKPEAGSLHDKTIDHDNLRILIQLKFQKNCIANNFSVDKSIPIFPPLFEINPQNNLPRCLCDICCSNYLALVTNYSNLIVYINLKLEIGANLKKLKVTNCLKKIEESLHENKPFKPEGKNTNLSTEINSNLPLKKRKTFIYI</sequence>
<protein>
    <submittedName>
        <fullName evidence="2">Uncharacterized protein</fullName>
    </submittedName>
</protein>
<dbReference type="AlphaFoldDB" id="A0A1B6E8J5"/>
<gene>
    <name evidence="2" type="ORF">g.21252</name>
</gene>
<evidence type="ECO:0000256" key="1">
    <source>
        <dbReference type="SAM" id="MobiDB-lite"/>
    </source>
</evidence>
<organism evidence="2">
    <name type="scientific">Clastoptera arizonana</name>
    <name type="common">Arizona spittle bug</name>
    <dbReference type="NCBI Taxonomy" id="38151"/>
    <lineage>
        <taxon>Eukaryota</taxon>
        <taxon>Metazoa</taxon>
        <taxon>Ecdysozoa</taxon>
        <taxon>Arthropoda</taxon>
        <taxon>Hexapoda</taxon>
        <taxon>Insecta</taxon>
        <taxon>Pterygota</taxon>
        <taxon>Neoptera</taxon>
        <taxon>Paraneoptera</taxon>
        <taxon>Hemiptera</taxon>
        <taxon>Auchenorrhyncha</taxon>
        <taxon>Cercopoidea</taxon>
        <taxon>Clastopteridae</taxon>
        <taxon>Clastoptera</taxon>
    </lineage>
</organism>
<proteinExistence type="predicted"/>
<name>A0A1B6E8J5_9HEMI</name>
<accession>A0A1B6E8J5</accession>
<dbReference type="EMBL" id="GEDC01003036">
    <property type="protein sequence ID" value="JAS34262.1"/>
    <property type="molecule type" value="Transcribed_RNA"/>
</dbReference>
<reference evidence="2" key="1">
    <citation type="submission" date="2015-12" db="EMBL/GenBank/DDBJ databases">
        <title>De novo transcriptome assembly of four potential Pierce s Disease insect vectors from Arizona vineyards.</title>
        <authorList>
            <person name="Tassone E.E."/>
        </authorList>
    </citation>
    <scope>NUCLEOTIDE SEQUENCE</scope>
</reference>
<feature type="compositionally biased region" description="Basic and acidic residues" evidence="1">
    <location>
        <begin position="397"/>
        <end position="413"/>
    </location>
</feature>
<feature type="region of interest" description="Disordered" evidence="1">
    <location>
        <begin position="390"/>
        <end position="414"/>
    </location>
</feature>
<feature type="compositionally biased region" description="Acidic residues" evidence="1">
    <location>
        <begin position="820"/>
        <end position="833"/>
    </location>
</feature>
<feature type="region of interest" description="Disordered" evidence="1">
    <location>
        <begin position="814"/>
        <end position="858"/>
    </location>
</feature>
<evidence type="ECO:0000313" key="2">
    <source>
        <dbReference type="EMBL" id="JAS34262.1"/>
    </source>
</evidence>